<comment type="caution">
    <text evidence="11">The sequence shown here is derived from an EMBL/GenBank/DDBJ whole genome shotgun (WGS) entry which is preliminary data.</text>
</comment>
<evidence type="ECO:0000256" key="8">
    <source>
        <dbReference type="SAM" id="MobiDB-lite"/>
    </source>
</evidence>
<feature type="domain" description="Helicase C-terminal" evidence="10">
    <location>
        <begin position="292"/>
        <end position="436"/>
    </location>
</feature>
<keyword evidence="2 6" id="KW-0378">Hydrolase</keyword>
<dbReference type="GO" id="GO:0003723">
    <property type="term" value="F:RNA binding"/>
    <property type="evidence" value="ECO:0007669"/>
    <property type="project" value="UniProtKB-UniRule"/>
</dbReference>
<dbReference type="GO" id="GO:0003724">
    <property type="term" value="F:RNA helicase activity"/>
    <property type="evidence" value="ECO:0007669"/>
    <property type="project" value="UniProtKB-EC"/>
</dbReference>
<keyword evidence="4 6" id="KW-0067">ATP-binding</keyword>
<name>A0AA36G7A9_9BILA</name>
<protein>
    <recommendedName>
        <fullName evidence="7">ATP-dependent RNA helicase</fullName>
        <ecNumber evidence="7">3.6.4.13</ecNumber>
    </recommendedName>
</protein>
<evidence type="ECO:0000256" key="4">
    <source>
        <dbReference type="ARBA" id="ARBA00022840"/>
    </source>
</evidence>
<dbReference type="Proteomes" id="UP001177023">
    <property type="component" value="Unassembled WGS sequence"/>
</dbReference>
<evidence type="ECO:0000256" key="2">
    <source>
        <dbReference type="ARBA" id="ARBA00022801"/>
    </source>
</evidence>
<organism evidence="11 12">
    <name type="scientific">Mesorhabditis spiculigera</name>
    <dbReference type="NCBI Taxonomy" id="96644"/>
    <lineage>
        <taxon>Eukaryota</taxon>
        <taxon>Metazoa</taxon>
        <taxon>Ecdysozoa</taxon>
        <taxon>Nematoda</taxon>
        <taxon>Chromadorea</taxon>
        <taxon>Rhabditida</taxon>
        <taxon>Rhabditina</taxon>
        <taxon>Rhabditomorpha</taxon>
        <taxon>Rhabditoidea</taxon>
        <taxon>Rhabditidae</taxon>
        <taxon>Mesorhabditinae</taxon>
        <taxon>Mesorhabditis</taxon>
    </lineage>
</organism>
<comment type="function">
    <text evidence="7">RNA helicase.</text>
</comment>
<dbReference type="InterPro" id="IPR014001">
    <property type="entry name" value="Helicase_ATP-bd"/>
</dbReference>
<dbReference type="Pfam" id="PF00271">
    <property type="entry name" value="Helicase_C"/>
    <property type="match status" value="1"/>
</dbReference>
<evidence type="ECO:0000256" key="1">
    <source>
        <dbReference type="ARBA" id="ARBA00022741"/>
    </source>
</evidence>
<dbReference type="EC" id="3.6.4.13" evidence="7"/>
<evidence type="ECO:0000313" key="11">
    <source>
        <dbReference type="EMBL" id="CAJ0575343.1"/>
    </source>
</evidence>
<feature type="region of interest" description="Disordered" evidence="8">
    <location>
        <begin position="444"/>
        <end position="532"/>
    </location>
</feature>
<keyword evidence="3 6" id="KW-0347">Helicase</keyword>
<dbReference type="Gene3D" id="3.40.50.300">
    <property type="entry name" value="P-loop containing nucleotide triphosphate hydrolases"/>
    <property type="match status" value="2"/>
</dbReference>
<dbReference type="GO" id="GO:0005524">
    <property type="term" value="F:ATP binding"/>
    <property type="evidence" value="ECO:0007669"/>
    <property type="project" value="UniProtKB-UniRule"/>
</dbReference>
<evidence type="ECO:0000313" key="12">
    <source>
        <dbReference type="Proteomes" id="UP001177023"/>
    </source>
</evidence>
<feature type="compositionally biased region" description="Basic and acidic residues" evidence="8">
    <location>
        <begin position="451"/>
        <end position="467"/>
    </location>
</feature>
<accession>A0AA36G7A9</accession>
<dbReference type="PROSITE" id="PS51194">
    <property type="entry name" value="HELICASE_CTER"/>
    <property type="match status" value="1"/>
</dbReference>
<dbReference type="PROSITE" id="PS51192">
    <property type="entry name" value="HELICASE_ATP_BIND_1"/>
    <property type="match status" value="1"/>
</dbReference>
<dbReference type="GO" id="GO:0043186">
    <property type="term" value="C:P granule"/>
    <property type="evidence" value="ECO:0007669"/>
    <property type="project" value="UniProtKB-ARBA"/>
</dbReference>
<reference evidence="11" key="1">
    <citation type="submission" date="2023-06" db="EMBL/GenBank/DDBJ databases">
        <authorList>
            <person name="Delattre M."/>
        </authorList>
    </citation>
    <scope>NUCLEOTIDE SEQUENCE</scope>
    <source>
        <strain evidence="11">AF72</strain>
    </source>
</reference>
<feature type="domain" description="Helicase ATP-binding" evidence="9">
    <location>
        <begin position="43"/>
        <end position="238"/>
    </location>
</feature>
<proteinExistence type="inferred from homology"/>
<evidence type="ECO:0000259" key="10">
    <source>
        <dbReference type="PROSITE" id="PS51194"/>
    </source>
</evidence>
<keyword evidence="12" id="KW-1185">Reference proteome</keyword>
<dbReference type="InterPro" id="IPR001650">
    <property type="entry name" value="Helicase_C-like"/>
</dbReference>
<evidence type="ECO:0000259" key="9">
    <source>
        <dbReference type="PROSITE" id="PS51192"/>
    </source>
</evidence>
<feature type="non-terminal residue" evidence="11">
    <location>
        <position position="532"/>
    </location>
</feature>
<dbReference type="GO" id="GO:0016787">
    <property type="term" value="F:hydrolase activity"/>
    <property type="evidence" value="ECO:0007669"/>
    <property type="project" value="UniProtKB-KW"/>
</dbReference>
<dbReference type="SMART" id="SM00490">
    <property type="entry name" value="HELICc"/>
    <property type="match status" value="1"/>
</dbReference>
<sequence>MISRKTFNELTFCKDAVVTHLADRCPDKDPEELEPTKVQSLVHPFFQRRSHVLVRAPTGSGKTIAFLAPIFDILAPPVLLGSRKAPRALVVIDTRDLCRQHTCVATQLSNLTDGRLTVACHMGGNISRIDCEKYKAEQHIIVNPPNYEYDILFMSPGKLIEAIQRKIDFSQLEFIVFDEADELFDGGKFQEEFRYLKEELEKLRAQPTFRPAVSFFSATLDPESQQVQRGLSIVGLENLPVEELGFVYVDRQHSVTQLVFKVAGIRQKLHLLEILLEKDLKRGGSSNKDPNKHTHVYPNATLVFCNTRAQAWFVYMWLKQKDFPVAVHTGKMNDSARNSNLTGISDGRVPICIASDALARGLDKPNVDHVILYQLPNEKWDKYDHRVGRAGRAGRPGTCSILFDANHRPDLMEAGMLLAKLRSFGQKVPAFLTGLGGHVEMVEASTQDSTEDSRSNYDTAHEDELRTTDSTTDADDPSSDLSLSNIRPPMSDDDDDRDSSQPQGVADTYTDEEEADKMDYDQGFRSTGPDLP</sequence>
<dbReference type="CDD" id="cd18787">
    <property type="entry name" value="SF2_C_DEAD"/>
    <property type="match status" value="1"/>
</dbReference>
<comment type="domain">
    <text evidence="7">The Q motif is unique to and characteristic of the DEAD box family of RNA helicases and controls ATP binding and hydrolysis.</text>
</comment>
<dbReference type="AlphaFoldDB" id="A0AA36G7A9"/>
<dbReference type="InterPro" id="IPR000629">
    <property type="entry name" value="RNA-helicase_DEAD-box_CS"/>
</dbReference>
<dbReference type="EMBL" id="CATQJA010002637">
    <property type="protein sequence ID" value="CAJ0575343.1"/>
    <property type="molecule type" value="Genomic_DNA"/>
</dbReference>
<dbReference type="SMART" id="SM00487">
    <property type="entry name" value="DEXDc"/>
    <property type="match status" value="1"/>
</dbReference>
<dbReference type="InterPro" id="IPR027417">
    <property type="entry name" value="P-loop_NTPase"/>
</dbReference>
<dbReference type="InterPro" id="IPR011545">
    <property type="entry name" value="DEAD/DEAH_box_helicase_dom"/>
</dbReference>
<dbReference type="SUPFAM" id="SSF52540">
    <property type="entry name" value="P-loop containing nucleoside triphosphate hydrolases"/>
    <property type="match status" value="1"/>
</dbReference>
<evidence type="ECO:0000256" key="5">
    <source>
        <dbReference type="ARBA" id="ARBA00022884"/>
    </source>
</evidence>
<gene>
    <name evidence="11" type="ORF">MSPICULIGERA_LOCUS13654</name>
</gene>
<dbReference type="PANTHER" id="PTHR24031">
    <property type="entry name" value="RNA HELICASE"/>
    <property type="match status" value="1"/>
</dbReference>
<keyword evidence="5 7" id="KW-0694">RNA-binding</keyword>
<comment type="similarity">
    <text evidence="6">Belongs to the DEAD box helicase family.</text>
</comment>
<evidence type="ECO:0000256" key="3">
    <source>
        <dbReference type="ARBA" id="ARBA00022806"/>
    </source>
</evidence>
<dbReference type="Pfam" id="PF00270">
    <property type="entry name" value="DEAD"/>
    <property type="match status" value="1"/>
</dbReference>
<comment type="catalytic activity">
    <reaction evidence="7">
        <text>ATP + H2O = ADP + phosphate + H(+)</text>
        <dbReference type="Rhea" id="RHEA:13065"/>
        <dbReference type="ChEBI" id="CHEBI:15377"/>
        <dbReference type="ChEBI" id="CHEBI:15378"/>
        <dbReference type="ChEBI" id="CHEBI:30616"/>
        <dbReference type="ChEBI" id="CHEBI:43474"/>
        <dbReference type="ChEBI" id="CHEBI:456216"/>
        <dbReference type="EC" id="3.6.4.13"/>
    </reaction>
</comment>
<evidence type="ECO:0000256" key="7">
    <source>
        <dbReference type="RuleBase" id="RU365068"/>
    </source>
</evidence>
<keyword evidence="1 6" id="KW-0547">Nucleotide-binding</keyword>
<dbReference type="PROSITE" id="PS00039">
    <property type="entry name" value="DEAD_ATP_HELICASE"/>
    <property type="match status" value="1"/>
</dbReference>
<evidence type="ECO:0000256" key="6">
    <source>
        <dbReference type="RuleBase" id="RU000492"/>
    </source>
</evidence>